<dbReference type="PANTHER" id="PTHR43133">
    <property type="entry name" value="RNA POLYMERASE ECF-TYPE SIGMA FACTO"/>
    <property type="match status" value="1"/>
</dbReference>
<dbReference type="InterPro" id="IPR007627">
    <property type="entry name" value="RNA_pol_sigma70_r2"/>
</dbReference>
<dbReference type="HOGENOM" id="CLU_047691_15_4_11"/>
<keyword evidence="3" id="KW-0731">Sigma factor</keyword>
<sequence length="199" mass="22028">MTAGARDDDDPAHAESLTVVAVGTRTARTRAEIDHEFSAFVARHGADLLRTAWLLCGDAHRAEELTQQALVRTYAAWPRTHEPLAYARRVLANLRVDTWRRRRREVLTAPEDLPETDTVRVGSDEHARTEDRDQLVRALALLTPRQRRIVVLRHMVGLPEAEVAAELGVSIGTVKSTASRGLSTLRTALSTAAGQEVTR</sequence>
<dbReference type="CDD" id="cd06171">
    <property type="entry name" value="Sigma70_r4"/>
    <property type="match status" value="1"/>
</dbReference>
<keyword evidence="4" id="KW-0238">DNA-binding</keyword>
<dbReference type="STRING" id="593907.Celgi_1260"/>
<dbReference type="InterPro" id="IPR036388">
    <property type="entry name" value="WH-like_DNA-bd_sf"/>
</dbReference>
<evidence type="ECO:0000256" key="5">
    <source>
        <dbReference type="ARBA" id="ARBA00023163"/>
    </source>
</evidence>
<protein>
    <submittedName>
        <fullName evidence="8">RNA polymerase, sigma-24 subunit, ECF subfamily</fullName>
    </submittedName>
</protein>
<dbReference type="KEGG" id="cga:Celgi_1260"/>
<feature type="domain" description="RNA polymerase sigma-70 region 2" evidence="6">
    <location>
        <begin position="41"/>
        <end position="104"/>
    </location>
</feature>
<evidence type="ECO:0000259" key="6">
    <source>
        <dbReference type="Pfam" id="PF04542"/>
    </source>
</evidence>
<gene>
    <name evidence="8" type="ordered locus">Celgi_1260</name>
</gene>
<dbReference type="Pfam" id="PF08281">
    <property type="entry name" value="Sigma70_r4_2"/>
    <property type="match status" value="1"/>
</dbReference>
<evidence type="ECO:0000259" key="7">
    <source>
        <dbReference type="Pfam" id="PF08281"/>
    </source>
</evidence>
<proteinExistence type="inferred from homology"/>
<evidence type="ECO:0000256" key="2">
    <source>
        <dbReference type="ARBA" id="ARBA00023015"/>
    </source>
</evidence>
<dbReference type="GO" id="GO:0003677">
    <property type="term" value="F:DNA binding"/>
    <property type="evidence" value="ECO:0007669"/>
    <property type="project" value="UniProtKB-KW"/>
</dbReference>
<dbReference type="GO" id="GO:0006352">
    <property type="term" value="P:DNA-templated transcription initiation"/>
    <property type="evidence" value="ECO:0007669"/>
    <property type="project" value="InterPro"/>
</dbReference>
<dbReference type="InterPro" id="IPR013324">
    <property type="entry name" value="RNA_pol_sigma_r3/r4-like"/>
</dbReference>
<dbReference type="Proteomes" id="UP000000485">
    <property type="component" value="Chromosome"/>
</dbReference>
<comment type="similarity">
    <text evidence="1">Belongs to the sigma-70 factor family. ECF subfamily.</text>
</comment>
<reference evidence="9" key="1">
    <citation type="submission" date="2011-04" db="EMBL/GenBank/DDBJ databases">
        <title>Complete sequence of Cellvibrio gilvus ATCC 13127.</title>
        <authorList>
            <person name="Lucas S."/>
            <person name="Han J."/>
            <person name="Lapidus A."/>
            <person name="Cheng J.-F."/>
            <person name="Goodwin L."/>
            <person name="Pitluck S."/>
            <person name="Peters L."/>
            <person name="Munk A."/>
            <person name="Detter J.C."/>
            <person name="Han C."/>
            <person name="Tapia R."/>
            <person name="Land M."/>
            <person name="Hauser L."/>
            <person name="Kyrpides N."/>
            <person name="Ivanova N."/>
            <person name="Ovchinnikova G."/>
            <person name="Pagani I."/>
            <person name="Mead D."/>
            <person name="Brumm P."/>
            <person name="Woyke T."/>
        </authorList>
    </citation>
    <scope>NUCLEOTIDE SEQUENCE [LARGE SCALE GENOMIC DNA]</scope>
    <source>
        <strain evidence="9">ATCC 13127 / NRRL B-14078</strain>
    </source>
</reference>
<evidence type="ECO:0000313" key="9">
    <source>
        <dbReference type="Proteomes" id="UP000000485"/>
    </source>
</evidence>
<dbReference type="PANTHER" id="PTHR43133:SF50">
    <property type="entry name" value="ECF RNA POLYMERASE SIGMA FACTOR SIGM"/>
    <property type="match status" value="1"/>
</dbReference>
<evidence type="ECO:0000256" key="4">
    <source>
        <dbReference type="ARBA" id="ARBA00023125"/>
    </source>
</evidence>
<dbReference type="Gene3D" id="1.10.10.10">
    <property type="entry name" value="Winged helix-like DNA-binding domain superfamily/Winged helix DNA-binding domain"/>
    <property type="match status" value="1"/>
</dbReference>
<keyword evidence="9" id="KW-1185">Reference proteome</keyword>
<dbReference type="SUPFAM" id="SSF88659">
    <property type="entry name" value="Sigma3 and sigma4 domains of RNA polymerase sigma factors"/>
    <property type="match status" value="1"/>
</dbReference>
<dbReference type="InterPro" id="IPR013249">
    <property type="entry name" value="RNA_pol_sigma70_r4_t2"/>
</dbReference>
<dbReference type="OrthoDB" id="3692620at2"/>
<dbReference type="AlphaFoldDB" id="F8A2C2"/>
<dbReference type="Pfam" id="PF04542">
    <property type="entry name" value="Sigma70_r2"/>
    <property type="match status" value="1"/>
</dbReference>
<dbReference type="RefSeq" id="WP_013883298.1">
    <property type="nucleotide sequence ID" value="NC_015671.1"/>
</dbReference>
<dbReference type="NCBIfam" id="TIGR02983">
    <property type="entry name" value="SigE-fam_strep"/>
    <property type="match status" value="1"/>
</dbReference>
<evidence type="ECO:0000313" key="8">
    <source>
        <dbReference type="EMBL" id="AEI11779.1"/>
    </source>
</evidence>
<dbReference type="InterPro" id="IPR014284">
    <property type="entry name" value="RNA_pol_sigma-70_dom"/>
</dbReference>
<dbReference type="GO" id="GO:0016987">
    <property type="term" value="F:sigma factor activity"/>
    <property type="evidence" value="ECO:0007669"/>
    <property type="project" value="UniProtKB-KW"/>
</dbReference>
<evidence type="ECO:0000256" key="3">
    <source>
        <dbReference type="ARBA" id="ARBA00023082"/>
    </source>
</evidence>
<dbReference type="InterPro" id="IPR013325">
    <property type="entry name" value="RNA_pol_sigma_r2"/>
</dbReference>
<dbReference type="SUPFAM" id="SSF88946">
    <property type="entry name" value="Sigma2 domain of RNA polymerase sigma factors"/>
    <property type="match status" value="1"/>
</dbReference>
<organism evidence="8 9">
    <name type="scientific">Cellulomonas gilvus (strain ATCC 13127 / NRRL B-14078)</name>
    <name type="common">Cellvibrio gilvus</name>
    <dbReference type="NCBI Taxonomy" id="593907"/>
    <lineage>
        <taxon>Bacteria</taxon>
        <taxon>Bacillati</taxon>
        <taxon>Actinomycetota</taxon>
        <taxon>Actinomycetes</taxon>
        <taxon>Micrococcales</taxon>
        <taxon>Cellulomonadaceae</taxon>
        <taxon>Cellulomonas</taxon>
    </lineage>
</organism>
<dbReference type="InterPro" id="IPR039425">
    <property type="entry name" value="RNA_pol_sigma-70-like"/>
</dbReference>
<keyword evidence="2" id="KW-0805">Transcription regulation</keyword>
<dbReference type="NCBIfam" id="TIGR02937">
    <property type="entry name" value="sigma70-ECF"/>
    <property type="match status" value="1"/>
</dbReference>
<accession>F8A2C2</accession>
<dbReference type="EMBL" id="CP002665">
    <property type="protein sequence ID" value="AEI11779.1"/>
    <property type="molecule type" value="Genomic_DNA"/>
</dbReference>
<name>F8A2C2_CELGA</name>
<evidence type="ECO:0000256" key="1">
    <source>
        <dbReference type="ARBA" id="ARBA00010641"/>
    </source>
</evidence>
<feature type="domain" description="RNA polymerase sigma factor 70 region 4 type 2" evidence="7">
    <location>
        <begin position="133"/>
        <end position="185"/>
    </location>
</feature>
<keyword evidence="5" id="KW-0804">Transcription</keyword>
<dbReference type="eggNOG" id="COG1595">
    <property type="taxonomic scope" value="Bacteria"/>
</dbReference>
<dbReference type="InterPro" id="IPR014325">
    <property type="entry name" value="RNA_pol_sigma-E_actinobac"/>
</dbReference>
<dbReference type="Gene3D" id="1.10.1740.10">
    <property type="match status" value="1"/>
</dbReference>